<dbReference type="Pfam" id="PF12836">
    <property type="entry name" value="HHH_3"/>
    <property type="match status" value="1"/>
</dbReference>
<dbReference type="NCBIfam" id="TIGR00426">
    <property type="entry name" value="competence protein ComEA helix-hairpin-helix repeat region"/>
    <property type="match status" value="1"/>
</dbReference>
<keyword evidence="1" id="KW-1133">Transmembrane helix</keyword>
<dbReference type="RefSeq" id="WP_241369243.1">
    <property type="nucleotide sequence ID" value="NZ_JAKZFC010000003.1"/>
</dbReference>
<keyword evidence="1" id="KW-0812">Transmembrane</keyword>
<dbReference type="Proteomes" id="UP001316087">
    <property type="component" value="Unassembled WGS sequence"/>
</dbReference>
<dbReference type="InterPro" id="IPR051675">
    <property type="entry name" value="Endo/Exo/Phosphatase_dom_1"/>
</dbReference>
<evidence type="ECO:0000259" key="2">
    <source>
        <dbReference type="SMART" id="SM00278"/>
    </source>
</evidence>
<reference evidence="3 4" key="1">
    <citation type="submission" date="2022-03" db="EMBL/GenBank/DDBJ databases">
        <authorList>
            <person name="Jo J.-H."/>
            <person name="Im W.-T."/>
        </authorList>
    </citation>
    <scope>NUCLEOTIDE SEQUENCE [LARGE SCALE GENOMIC DNA]</scope>
    <source>
        <strain evidence="3 4">MA9</strain>
    </source>
</reference>
<evidence type="ECO:0000313" key="3">
    <source>
        <dbReference type="EMBL" id="MCH7322177.1"/>
    </source>
</evidence>
<feature type="transmembrane region" description="Helical" evidence="1">
    <location>
        <begin position="12"/>
        <end position="29"/>
    </location>
</feature>
<keyword evidence="1" id="KW-0472">Membrane</keyword>
<accession>A0ABS9UCV8</accession>
<dbReference type="SMART" id="SM00278">
    <property type="entry name" value="HhH1"/>
    <property type="match status" value="2"/>
</dbReference>
<dbReference type="InterPro" id="IPR003583">
    <property type="entry name" value="Hlx-hairpin-Hlx_DNA-bd_motif"/>
</dbReference>
<evidence type="ECO:0000313" key="4">
    <source>
        <dbReference type="Proteomes" id="UP001316087"/>
    </source>
</evidence>
<evidence type="ECO:0000256" key="1">
    <source>
        <dbReference type="SAM" id="Phobius"/>
    </source>
</evidence>
<keyword evidence="4" id="KW-1185">Reference proteome</keyword>
<dbReference type="Gene3D" id="3.10.560.10">
    <property type="entry name" value="Outer membrane lipoprotein wza domain like"/>
    <property type="match status" value="1"/>
</dbReference>
<protein>
    <submittedName>
        <fullName evidence="3">Helix-hairpin-helix domain-containing protein</fullName>
    </submittedName>
</protein>
<dbReference type="Gene3D" id="1.10.150.280">
    <property type="entry name" value="AF1531-like domain"/>
    <property type="match status" value="1"/>
</dbReference>
<dbReference type="InterPro" id="IPR019554">
    <property type="entry name" value="Soluble_ligand-bd"/>
</dbReference>
<dbReference type="InterPro" id="IPR010994">
    <property type="entry name" value="RuvA_2-like"/>
</dbReference>
<dbReference type="EMBL" id="JAKZFC010000003">
    <property type="protein sequence ID" value="MCH7322177.1"/>
    <property type="molecule type" value="Genomic_DNA"/>
</dbReference>
<feature type="domain" description="Helix-hairpin-helix DNA-binding motif class 1" evidence="2">
    <location>
        <begin position="195"/>
        <end position="214"/>
    </location>
</feature>
<dbReference type="PANTHER" id="PTHR21180">
    <property type="entry name" value="ENDONUCLEASE/EXONUCLEASE/PHOSPHATASE FAMILY DOMAIN-CONTAINING PROTEIN 1"/>
    <property type="match status" value="1"/>
</dbReference>
<gene>
    <name evidence="3" type="ORF">LZ480_09770</name>
</gene>
<sequence length="218" mass="23747">MQPFLEKYKKMLVITGSVLAALLFYFFTIHDTSKQSPIQTIEPIAPLAAIEPTEPEIIENNTPEAYMVDVKGAVRYPGVYTLEEGMRIVDAIEAAGGYTEQANPTLINHAQKLQDELVLYIPKVGEQLTEELEMLIAGATSNSSSNGSGGVNKSGKVNLNKANESELTQLPGIGPSKANAIIGHRTEQGNFQTIEDLKKVTGIGEKTFEQLKELIDVK</sequence>
<feature type="domain" description="Helix-hairpin-helix DNA-binding motif class 1" evidence="2">
    <location>
        <begin position="165"/>
        <end position="184"/>
    </location>
</feature>
<dbReference type="Pfam" id="PF10531">
    <property type="entry name" value="SLBB"/>
    <property type="match status" value="1"/>
</dbReference>
<organism evidence="3 4">
    <name type="scientific">Solibacillus palustris</name>
    <dbReference type="NCBI Taxonomy" id="2908203"/>
    <lineage>
        <taxon>Bacteria</taxon>
        <taxon>Bacillati</taxon>
        <taxon>Bacillota</taxon>
        <taxon>Bacilli</taxon>
        <taxon>Bacillales</taxon>
        <taxon>Caryophanaceae</taxon>
        <taxon>Solibacillus</taxon>
    </lineage>
</organism>
<dbReference type="SUPFAM" id="SSF47781">
    <property type="entry name" value="RuvA domain 2-like"/>
    <property type="match status" value="1"/>
</dbReference>
<dbReference type="InterPro" id="IPR004509">
    <property type="entry name" value="Competence_ComEA_HhH"/>
</dbReference>
<dbReference type="PANTHER" id="PTHR21180:SF32">
    <property type="entry name" value="ENDONUCLEASE_EXONUCLEASE_PHOSPHATASE FAMILY DOMAIN-CONTAINING PROTEIN 1"/>
    <property type="match status" value="1"/>
</dbReference>
<comment type="caution">
    <text evidence="3">The sequence shown here is derived from an EMBL/GenBank/DDBJ whole genome shotgun (WGS) entry which is preliminary data.</text>
</comment>
<proteinExistence type="predicted"/>
<name>A0ABS9UCV8_9BACL</name>